<organism evidence="1 2">
    <name type="scientific">Nesidiocoris tenuis</name>
    <dbReference type="NCBI Taxonomy" id="355587"/>
    <lineage>
        <taxon>Eukaryota</taxon>
        <taxon>Metazoa</taxon>
        <taxon>Ecdysozoa</taxon>
        <taxon>Arthropoda</taxon>
        <taxon>Hexapoda</taxon>
        <taxon>Insecta</taxon>
        <taxon>Pterygota</taxon>
        <taxon>Neoptera</taxon>
        <taxon>Paraneoptera</taxon>
        <taxon>Hemiptera</taxon>
        <taxon>Heteroptera</taxon>
        <taxon>Panheteroptera</taxon>
        <taxon>Cimicomorpha</taxon>
        <taxon>Miridae</taxon>
        <taxon>Dicyphina</taxon>
        <taxon>Nesidiocoris</taxon>
    </lineage>
</organism>
<feature type="non-terminal residue" evidence="1">
    <location>
        <position position="58"/>
    </location>
</feature>
<reference evidence="1 2" key="1">
    <citation type="submission" date="2020-02" db="EMBL/GenBank/DDBJ databases">
        <authorList>
            <person name="Ferguson B K."/>
        </authorList>
    </citation>
    <scope>NUCLEOTIDE SEQUENCE [LARGE SCALE GENOMIC DNA]</scope>
</reference>
<gene>
    <name evidence="1" type="ORF">NTEN_LOCUS20756</name>
</gene>
<proteinExistence type="predicted"/>
<keyword evidence="2" id="KW-1185">Reference proteome</keyword>
<dbReference type="AlphaFoldDB" id="A0A6H5HPU0"/>
<evidence type="ECO:0000313" key="2">
    <source>
        <dbReference type="Proteomes" id="UP000479000"/>
    </source>
</evidence>
<dbReference type="EMBL" id="CADCXU010030478">
    <property type="protein sequence ID" value="CAB0016593.1"/>
    <property type="molecule type" value="Genomic_DNA"/>
</dbReference>
<accession>A0A6H5HPU0</accession>
<sequence>MNSPERELIFLRRGSLTVELFFCFLISAGARSEKIAPAQIAKPALYMIACYMIELSSI</sequence>
<protein>
    <submittedName>
        <fullName evidence="1">Uncharacterized protein</fullName>
    </submittedName>
</protein>
<evidence type="ECO:0000313" key="1">
    <source>
        <dbReference type="EMBL" id="CAB0016593.1"/>
    </source>
</evidence>
<dbReference type="Proteomes" id="UP000479000">
    <property type="component" value="Unassembled WGS sequence"/>
</dbReference>
<name>A0A6H5HPU0_9HEMI</name>